<evidence type="ECO:0000256" key="1">
    <source>
        <dbReference type="ARBA" id="ARBA00004370"/>
    </source>
</evidence>
<dbReference type="SMART" id="SM00563">
    <property type="entry name" value="PlsC"/>
    <property type="match status" value="1"/>
</dbReference>
<evidence type="ECO:0000256" key="4">
    <source>
        <dbReference type="ARBA" id="ARBA00022989"/>
    </source>
</evidence>
<evidence type="ECO:0000256" key="7">
    <source>
        <dbReference type="ARBA" id="ARBA00023315"/>
    </source>
</evidence>
<keyword evidence="11" id="KW-1185">Reference proteome</keyword>
<dbReference type="AlphaFoldDB" id="A0A5D3YML9"/>
<dbReference type="PANTHER" id="PTHR23063">
    <property type="entry name" value="PHOSPHOLIPID ACYLTRANSFERASE"/>
    <property type="match status" value="1"/>
</dbReference>
<sequence>MIPTLRASVRMTLFMMVSLVTVLLVAAGNAVLYFFKDEWRIYWKNSVTSAWAKITAFVLGLQVEVKGQPPSPPFFLVSNHLSYIDIVLLWQNIDATFVAKGEIKSWPFFGWATQTLGVLFINRLLRRDVYRVNEKISEAISSVQGIILFPEGTTSPGAEVLSFNAPLLEYPATKAMPVHYATISYTTNDVEKPASRHICWWGDMEFIPHLWKLLQLKNFRGTITFGEHTVKENSRKELANKLHAAVQRQFIPTAEEDKPITGQE</sequence>
<protein>
    <submittedName>
        <fullName evidence="10">1-acyl-sn-glycerol-3-phosphate acyltransferase</fullName>
    </submittedName>
</protein>
<dbReference type="GO" id="GO:0016020">
    <property type="term" value="C:membrane"/>
    <property type="evidence" value="ECO:0007669"/>
    <property type="project" value="UniProtKB-SubCell"/>
</dbReference>
<keyword evidence="5" id="KW-0443">Lipid metabolism</keyword>
<dbReference type="RefSeq" id="WP_148897802.1">
    <property type="nucleotide sequence ID" value="NZ_VNHY01000001.1"/>
</dbReference>
<dbReference type="EMBL" id="VNHY01000001">
    <property type="protein sequence ID" value="TYP95124.1"/>
    <property type="molecule type" value="Genomic_DNA"/>
</dbReference>
<keyword evidence="7 10" id="KW-0012">Acyltransferase</keyword>
<comment type="caution">
    <text evidence="10">The sequence shown here is derived from an EMBL/GenBank/DDBJ whole genome shotgun (WGS) entry which is preliminary data.</text>
</comment>
<proteinExistence type="predicted"/>
<evidence type="ECO:0000313" key="11">
    <source>
        <dbReference type="Proteomes" id="UP000324595"/>
    </source>
</evidence>
<keyword evidence="3 8" id="KW-0812">Transmembrane</keyword>
<gene>
    <name evidence="10" type="ORF">LX73_0419</name>
</gene>
<feature type="transmembrane region" description="Helical" evidence="8">
    <location>
        <begin position="12"/>
        <end position="35"/>
    </location>
</feature>
<keyword evidence="4 8" id="KW-1133">Transmembrane helix</keyword>
<name>A0A5D3YML9_9BACT</name>
<dbReference type="Pfam" id="PF01553">
    <property type="entry name" value="Acyltransferase"/>
    <property type="match status" value="1"/>
</dbReference>
<accession>A0A5D3YML9</accession>
<evidence type="ECO:0000259" key="9">
    <source>
        <dbReference type="SMART" id="SM00563"/>
    </source>
</evidence>
<evidence type="ECO:0000256" key="8">
    <source>
        <dbReference type="SAM" id="Phobius"/>
    </source>
</evidence>
<dbReference type="SUPFAM" id="SSF69593">
    <property type="entry name" value="Glycerol-3-phosphate (1)-acyltransferase"/>
    <property type="match status" value="1"/>
</dbReference>
<dbReference type="CDD" id="cd07989">
    <property type="entry name" value="LPLAT_AGPAT-like"/>
    <property type="match status" value="1"/>
</dbReference>
<dbReference type="OrthoDB" id="9803035at2"/>
<evidence type="ECO:0000256" key="3">
    <source>
        <dbReference type="ARBA" id="ARBA00022692"/>
    </source>
</evidence>
<evidence type="ECO:0000256" key="6">
    <source>
        <dbReference type="ARBA" id="ARBA00023136"/>
    </source>
</evidence>
<comment type="subcellular location">
    <subcellularLocation>
        <location evidence="1">Membrane</location>
    </subcellularLocation>
</comment>
<organism evidence="10 11">
    <name type="scientific">Fodinibius salinus</name>
    <dbReference type="NCBI Taxonomy" id="860790"/>
    <lineage>
        <taxon>Bacteria</taxon>
        <taxon>Pseudomonadati</taxon>
        <taxon>Balneolota</taxon>
        <taxon>Balneolia</taxon>
        <taxon>Balneolales</taxon>
        <taxon>Balneolaceae</taxon>
        <taxon>Fodinibius</taxon>
    </lineage>
</organism>
<dbReference type="PANTHER" id="PTHR23063:SF52">
    <property type="entry name" value="LYSOPHOSPHATIDYLCHOLINE ACYLTRANSFERASE"/>
    <property type="match status" value="1"/>
</dbReference>
<dbReference type="GO" id="GO:0016746">
    <property type="term" value="F:acyltransferase activity"/>
    <property type="evidence" value="ECO:0007669"/>
    <property type="project" value="UniProtKB-KW"/>
</dbReference>
<keyword evidence="2 10" id="KW-0808">Transferase</keyword>
<evidence type="ECO:0000313" key="10">
    <source>
        <dbReference type="EMBL" id="TYP95124.1"/>
    </source>
</evidence>
<dbReference type="Proteomes" id="UP000324595">
    <property type="component" value="Unassembled WGS sequence"/>
</dbReference>
<evidence type="ECO:0000256" key="2">
    <source>
        <dbReference type="ARBA" id="ARBA00022679"/>
    </source>
</evidence>
<reference evidence="10 11" key="1">
    <citation type="submission" date="2019-07" db="EMBL/GenBank/DDBJ databases">
        <title>Genomic Encyclopedia of Archaeal and Bacterial Type Strains, Phase II (KMG-II): from individual species to whole genera.</title>
        <authorList>
            <person name="Goeker M."/>
        </authorList>
    </citation>
    <scope>NUCLEOTIDE SEQUENCE [LARGE SCALE GENOMIC DNA]</scope>
    <source>
        <strain evidence="10 11">DSM 21935</strain>
    </source>
</reference>
<feature type="domain" description="Phospholipid/glycerol acyltransferase" evidence="9">
    <location>
        <begin position="74"/>
        <end position="186"/>
    </location>
</feature>
<dbReference type="GO" id="GO:0006629">
    <property type="term" value="P:lipid metabolic process"/>
    <property type="evidence" value="ECO:0007669"/>
    <property type="project" value="UniProtKB-KW"/>
</dbReference>
<evidence type="ECO:0000256" key="5">
    <source>
        <dbReference type="ARBA" id="ARBA00023098"/>
    </source>
</evidence>
<keyword evidence="6 8" id="KW-0472">Membrane</keyword>
<dbReference type="InterPro" id="IPR002123">
    <property type="entry name" value="Plipid/glycerol_acylTrfase"/>
</dbReference>